<evidence type="ECO:0000313" key="1">
    <source>
        <dbReference type="EMBL" id="KAG7295842.1"/>
    </source>
</evidence>
<proteinExistence type="predicted"/>
<sequence length="53" mass="5648">MRMYNAHLNSLLLGAEIELLSDYIVGCIVGRPSTARVRGELAAIAKSAFKVGA</sequence>
<dbReference type="Proteomes" id="UP000823941">
    <property type="component" value="Chromosome 29"/>
</dbReference>
<name>A0ABQ7PS89_PLUXY</name>
<accession>A0ABQ7PS89</accession>
<gene>
    <name evidence="1" type="ORF">JYU34_020923</name>
</gene>
<protein>
    <submittedName>
        <fullName evidence="1">Uncharacterized protein</fullName>
    </submittedName>
</protein>
<comment type="caution">
    <text evidence="1">The sequence shown here is derived from an EMBL/GenBank/DDBJ whole genome shotgun (WGS) entry which is preliminary data.</text>
</comment>
<organism evidence="1 2">
    <name type="scientific">Plutella xylostella</name>
    <name type="common">Diamondback moth</name>
    <name type="synonym">Plutella maculipennis</name>
    <dbReference type="NCBI Taxonomy" id="51655"/>
    <lineage>
        <taxon>Eukaryota</taxon>
        <taxon>Metazoa</taxon>
        <taxon>Ecdysozoa</taxon>
        <taxon>Arthropoda</taxon>
        <taxon>Hexapoda</taxon>
        <taxon>Insecta</taxon>
        <taxon>Pterygota</taxon>
        <taxon>Neoptera</taxon>
        <taxon>Endopterygota</taxon>
        <taxon>Lepidoptera</taxon>
        <taxon>Glossata</taxon>
        <taxon>Ditrysia</taxon>
        <taxon>Yponomeutoidea</taxon>
        <taxon>Plutellidae</taxon>
        <taxon>Plutella</taxon>
    </lineage>
</organism>
<evidence type="ECO:0000313" key="2">
    <source>
        <dbReference type="Proteomes" id="UP000823941"/>
    </source>
</evidence>
<dbReference type="EMBL" id="JAHIBW010000029">
    <property type="protein sequence ID" value="KAG7295842.1"/>
    <property type="molecule type" value="Genomic_DNA"/>
</dbReference>
<reference evidence="1 2" key="1">
    <citation type="submission" date="2021-06" db="EMBL/GenBank/DDBJ databases">
        <title>A haploid diamondback moth (Plutella xylostella L.) genome assembly resolves 31 chromosomes and identifies a diamide resistance mutation.</title>
        <authorList>
            <person name="Ward C.M."/>
            <person name="Perry K.D."/>
            <person name="Baker G."/>
            <person name="Powis K."/>
            <person name="Heckel D.G."/>
            <person name="Baxter S.W."/>
        </authorList>
    </citation>
    <scope>NUCLEOTIDE SEQUENCE [LARGE SCALE GENOMIC DNA]</scope>
    <source>
        <strain evidence="1 2">LV</strain>
        <tissue evidence="1">Single pupa</tissue>
    </source>
</reference>
<keyword evidence="2" id="KW-1185">Reference proteome</keyword>